<evidence type="ECO:0000313" key="2">
    <source>
        <dbReference type="EMBL" id="GJJ06094.1"/>
    </source>
</evidence>
<dbReference type="EMBL" id="BPWL01000001">
    <property type="protein sequence ID" value="GJJ06094.1"/>
    <property type="molecule type" value="Genomic_DNA"/>
</dbReference>
<sequence length="74" mass="8281">MLLLQLAESITLREFGGLRSAAETHNEDSGKEELVFLVITQAIALLALIYRNSLQTHQICINKMRILTGVLTKQ</sequence>
<organism evidence="2 3">
    <name type="scientific">Clathrus columnatus</name>
    <dbReference type="NCBI Taxonomy" id="1419009"/>
    <lineage>
        <taxon>Eukaryota</taxon>
        <taxon>Fungi</taxon>
        <taxon>Dikarya</taxon>
        <taxon>Basidiomycota</taxon>
        <taxon>Agaricomycotina</taxon>
        <taxon>Agaricomycetes</taxon>
        <taxon>Phallomycetidae</taxon>
        <taxon>Phallales</taxon>
        <taxon>Clathraceae</taxon>
        <taxon>Clathrus</taxon>
    </lineage>
</organism>
<evidence type="ECO:0000256" key="1">
    <source>
        <dbReference type="SAM" id="Phobius"/>
    </source>
</evidence>
<keyword evidence="3" id="KW-1185">Reference proteome</keyword>
<keyword evidence="1" id="KW-0472">Membrane</keyword>
<name>A0AAV4ZYQ1_9AGAM</name>
<accession>A0AAV4ZYQ1</accession>
<proteinExistence type="predicted"/>
<feature type="transmembrane region" description="Helical" evidence="1">
    <location>
        <begin position="34"/>
        <end position="54"/>
    </location>
</feature>
<dbReference type="AlphaFoldDB" id="A0AAV4ZYQ1"/>
<keyword evidence="1" id="KW-1133">Transmembrane helix</keyword>
<keyword evidence="1" id="KW-0812">Transmembrane</keyword>
<dbReference type="Proteomes" id="UP001050691">
    <property type="component" value="Unassembled WGS sequence"/>
</dbReference>
<reference evidence="2" key="1">
    <citation type="submission" date="2021-10" db="EMBL/GenBank/DDBJ databases">
        <title>De novo Genome Assembly of Clathrus columnatus (Basidiomycota, Fungi) Using Illumina and Nanopore Sequence Data.</title>
        <authorList>
            <person name="Ogiso-Tanaka E."/>
            <person name="Itagaki H."/>
            <person name="Hosoya T."/>
            <person name="Hosaka K."/>
        </authorList>
    </citation>
    <scope>NUCLEOTIDE SEQUENCE</scope>
    <source>
        <strain evidence="2">MO-923</strain>
    </source>
</reference>
<protein>
    <submittedName>
        <fullName evidence="2">Uncharacterized protein</fullName>
    </submittedName>
</protein>
<gene>
    <name evidence="2" type="ORF">Clacol_000283</name>
</gene>
<evidence type="ECO:0000313" key="3">
    <source>
        <dbReference type="Proteomes" id="UP001050691"/>
    </source>
</evidence>
<comment type="caution">
    <text evidence="2">The sequence shown here is derived from an EMBL/GenBank/DDBJ whole genome shotgun (WGS) entry which is preliminary data.</text>
</comment>